<evidence type="ECO:0000313" key="1">
    <source>
        <dbReference type="EMBL" id="STX11226.1"/>
    </source>
</evidence>
<dbReference type="Proteomes" id="UP000254330">
    <property type="component" value="Unassembled WGS sequence"/>
</dbReference>
<dbReference type="RefSeq" id="WP_109350758.1">
    <property type="nucleotide sequence ID" value="NZ_BJUE01000080.1"/>
</dbReference>
<protein>
    <submittedName>
        <fullName evidence="1">Uncharacterized protein</fullName>
    </submittedName>
</protein>
<name>A0A2U3A9J6_9BACL</name>
<sequence length="121" mass="14339">MFKINSDMIYNGGYFDVEENRVMTNEVILSIRYSFLSPEEEVILQEETLICYLNRPYDFSQIKEIIINGVHFKRFFRNLFENGDFYGSTINNVGEEKSTDLSLDRHGNFMIVIFIEKIENK</sequence>
<proteinExistence type="predicted"/>
<accession>A0A2U3A9J6</accession>
<reference evidence="2 4" key="2">
    <citation type="submission" date="2019-03" db="EMBL/GenBank/DDBJ databases">
        <title>Genomic Encyclopedia of Type Strains, Phase IV (KMG-IV): sequencing the most valuable type-strain genomes for metagenomic binning, comparative biology and taxonomic classification.</title>
        <authorList>
            <person name="Goeker M."/>
        </authorList>
    </citation>
    <scope>NUCLEOTIDE SEQUENCE [LARGE SCALE GENOMIC DNA]</scope>
    <source>
        <strain evidence="2 4">DSM 20580</strain>
    </source>
</reference>
<reference evidence="1 3" key="1">
    <citation type="submission" date="2018-06" db="EMBL/GenBank/DDBJ databases">
        <authorList>
            <consortium name="Pathogen Informatics"/>
            <person name="Doyle S."/>
        </authorList>
    </citation>
    <scope>NUCLEOTIDE SEQUENCE [LARGE SCALE GENOMIC DNA]</scope>
    <source>
        <strain evidence="1 3">NCTC10597</strain>
    </source>
</reference>
<dbReference type="EMBL" id="SNZG01000052">
    <property type="protein sequence ID" value="TDR33510.1"/>
    <property type="molecule type" value="Genomic_DNA"/>
</dbReference>
<evidence type="ECO:0000313" key="2">
    <source>
        <dbReference type="EMBL" id="TDR33510.1"/>
    </source>
</evidence>
<evidence type="ECO:0000313" key="3">
    <source>
        <dbReference type="Proteomes" id="UP000254330"/>
    </source>
</evidence>
<dbReference type="AlphaFoldDB" id="A0A2U3A9J6"/>
<keyword evidence="4" id="KW-1185">Reference proteome</keyword>
<gene>
    <name evidence="2" type="ORF">DFR61_15214</name>
    <name evidence="1" type="ORF">NCTC10597_03036</name>
</gene>
<organism evidence="1 3">
    <name type="scientific">Kurthia zopfii</name>
    <dbReference type="NCBI Taxonomy" id="1650"/>
    <lineage>
        <taxon>Bacteria</taxon>
        <taxon>Bacillati</taxon>
        <taxon>Bacillota</taxon>
        <taxon>Bacilli</taxon>
        <taxon>Bacillales</taxon>
        <taxon>Caryophanaceae</taxon>
        <taxon>Kurthia</taxon>
    </lineage>
</organism>
<comment type="caution">
    <text evidence="1">The sequence shown here is derived from an EMBL/GenBank/DDBJ whole genome shotgun (WGS) entry which is preliminary data.</text>
</comment>
<dbReference type="EMBL" id="UGNP01000001">
    <property type="protein sequence ID" value="STX11226.1"/>
    <property type="molecule type" value="Genomic_DNA"/>
</dbReference>
<evidence type="ECO:0000313" key="4">
    <source>
        <dbReference type="Proteomes" id="UP000294641"/>
    </source>
</evidence>
<dbReference type="Proteomes" id="UP000294641">
    <property type="component" value="Unassembled WGS sequence"/>
</dbReference>